<reference evidence="10" key="1">
    <citation type="journal article" date="2019" name="Int. J. Syst. Evol. Microbiol.">
        <title>The Global Catalogue of Microorganisms (GCM) 10K type strain sequencing project: providing services to taxonomists for standard genome sequencing and annotation.</title>
        <authorList>
            <consortium name="The Broad Institute Genomics Platform"/>
            <consortium name="The Broad Institute Genome Sequencing Center for Infectious Disease"/>
            <person name="Wu L."/>
            <person name="Ma J."/>
        </authorList>
    </citation>
    <scope>NUCLEOTIDE SEQUENCE [LARGE SCALE GENOMIC DNA]</scope>
    <source>
        <strain evidence="10">CCUG 57263</strain>
    </source>
</reference>
<dbReference type="InterPro" id="IPR000515">
    <property type="entry name" value="MetI-like"/>
</dbReference>
<dbReference type="Proteomes" id="UP001597120">
    <property type="component" value="Unassembled WGS sequence"/>
</dbReference>
<dbReference type="SUPFAM" id="SSF161098">
    <property type="entry name" value="MetI-like"/>
    <property type="match status" value="1"/>
</dbReference>
<dbReference type="InterPro" id="IPR050809">
    <property type="entry name" value="UgpAE/MalFG_permease"/>
</dbReference>
<gene>
    <name evidence="9" type="ORF">ACFQ03_09290</name>
</gene>
<evidence type="ECO:0000256" key="1">
    <source>
        <dbReference type="ARBA" id="ARBA00004651"/>
    </source>
</evidence>
<comment type="caution">
    <text evidence="9">The sequence shown here is derived from an EMBL/GenBank/DDBJ whole genome shotgun (WGS) entry which is preliminary data.</text>
</comment>
<feature type="transmembrane region" description="Helical" evidence="7">
    <location>
        <begin position="219"/>
        <end position="242"/>
    </location>
</feature>
<feature type="domain" description="ABC transmembrane type-1" evidence="8">
    <location>
        <begin position="73"/>
        <end position="284"/>
    </location>
</feature>
<feature type="transmembrane region" description="Helical" evidence="7">
    <location>
        <begin position="263"/>
        <end position="288"/>
    </location>
</feature>
<evidence type="ECO:0000313" key="10">
    <source>
        <dbReference type="Proteomes" id="UP001597120"/>
    </source>
</evidence>
<feature type="transmembrane region" description="Helical" evidence="7">
    <location>
        <begin position="110"/>
        <end position="128"/>
    </location>
</feature>
<evidence type="ECO:0000313" key="9">
    <source>
        <dbReference type="EMBL" id="MFD0869345.1"/>
    </source>
</evidence>
<keyword evidence="4 7" id="KW-0812">Transmembrane</keyword>
<accession>A0ABW3DBD0</accession>
<evidence type="ECO:0000256" key="3">
    <source>
        <dbReference type="ARBA" id="ARBA00022475"/>
    </source>
</evidence>
<evidence type="ECO:0000256" key="4">
    <source>
        <dbReference type="ARBA" id="ARBA00022692"/>
    </source>
</evidence>
<dbReference type="RefSeq" id="WP_379287667.1">
    <property type="nucleotide sequence ID" value="NZ_JBHTIU010000028.1"/>
</dbReference>
<protein>
    <submittedName>
        <fullName evidence="9">Carbohydrate ABC transporter permease</fullName>
    </submittedName>
</protein>
<keyword evidence="3" id="KW-1003">Cell membrane</keyword>
<organism evidence="9 10">
    <name type="scientific">Paenibacillus residui</name>
    <dbReference type="NCBI Taxonomy" id="629724"/>
    <lineage>
        <taxon>Bacteria</taxon>
        <taxon>Bacillati</taxon>
        <taxon>Bacillota</taxon>
        <taxon>Bacilli</taxon>
        <taxon>Bacillales</taxon>
        <taxon>Paenibacillaceae</taxon>
        <taxon>Paenibacillus</taxon>
    </lineage>
</organism>
<dbReference type="Gene3D" id="1.10.3720.10">
    <property type="entry name" value="MetI-like"/>
    <property type="match status" value="1"/>
</dbReference>
<evidence type="ECO:0000259" key="8">
    <source>
        <dbReference type="PROSITE" id="PS50928"/>
    </source>
</evidence>
<keyword evidence="2" id="KW-0813">Transport</keyword>
<evidence type="ECO:0000256" key="7">
    <source>
        <dbReference type="SAM" id="Phobius"/>
    </source>
</evidence>
<feature type="transmembrane region" description="Helical" evidence="7">
    <location>
        <begin position="12"/>
        <end position="33"/>
    </location>
</feature>
<name>A0ABW3DBD0_9BACL</name>
<evidence type="ECO:0000256" key="2">
    <source>
        <dbReference type="ARBA" id="ARBA00022448"/>
    </source>
</evidence>
<dbReference type="PANTHER" id="PTHR43227:SF3">
    <property type="entry name" value="BINDING-PROTEIN-DEPENDENT TRANSPORT SYSTEMS INNER MEMBRANE COMPONENT"/>
    <property type="match status" value="1"/>
</dbReference>
<sequence length="298" mass="33753">MKLGLERRKRISGLLFISPWLVGFAAFLVYPLIKSLYMSFREIQAVADLQMTFVGWDNYSKAILKDTQFIPFFYKAIQDAIVEIPLILVFSFFIATLLNQETVGRMFFRGAFFLPVLIGSGFVMQQLLGQGIGGLDAVKDPTEMMREGVANGLAVPEAIAMYLPNDLVKTLSDIMGRLTIIFWKTGIQILLFLAGLQGISDSLYESAKCDGATPWEMFWKITFPLMTPLLLLNGIFTLVDSFTDMRNNVMRYIQKVAFTDIEFGYAAALGWIYFVFVFLLIVLIFTLTRKSVFYAGDR</sequence>
<proteinExistence type="predicted"/>
<feature type="transmembrane region" description="Helical" evidence="7">
    <location>
        <begin position="180"/>
        <end position="199"/>
    </location>
</feature>
<feature type="transmembrane region" description="Helical" evidence="7">
    <location>
        <begin position="80"/>
        <end position="98"/>
    </location>
</feature>
<evidence type="ECO:0000256" key="5">
    <source>
        <dbReference type="ARBA" id="ARBA00022989"/>
    </source>
</evidence>
<keyword evidence="5 7" id="KW-1133">Transmembrane helix</keyword>
<dbReference type="PROSITE" id="PS50928">
    <property type="entry name" value="ABC_TM1"/>
    <property type="match status" value="1"/>
</dbReference>
<evidence type="ECO:0000256" key="6">
    <source>
        <dbReference type="ARBA" id="ARBA00023136"/>
    </source>
</evidence>
<dbReference type="EMBL" id="JBHTIU010000028">
    <property type="protein sequence ID" value="MFD0869345.1"/>
    <property type="molecule type" value="Genomic_DNA"/>
</dbReference>
<dbReference type="InterPro" id="IPR035906">
    <property type="entry name" value="MetI-like_sf"/>
</dbReference>
<keyword evidence="6 7" id="KW-0472">Membrane</keyword>
<dbReference type="PANTHER" id="PTHR43227">
    <property type="entry name" value="BLL4140 PROTEIN"/>
    <property type="match status" value="1"/>
</dbReference>
<comment type="subcellular location">
    <subcellularLocation>
        <location evidence="1">Cell membrane</location>
        <topology evidence="1">Multi-pass membrane protein</topology>
    </subcellularLocation>
</comment>
<keyword evidence="10" id="KW-1185">Reference proteome</keyword>
<dbReference type="CDD" id="cd06261">
    <property type="entry name" value="TM_PBP2"/>
    <property type="match status" value="1"/>
</dbReference>